<name>A0ABT4T2H8_9ACTN</name>
<evidence type="ECO:0000313" key="2">
    <source>
        <dbReference type="Proteomes" id="UP001212498"/>
    </source>
</evidence>
<protein>
    <submittedName>
        <fullName evidence="1">Uncharacterized protein</fullName>
    </submittedName>
</protein>
<dbReference type="RefSeq" id="WP_271277920.1">
    <property type="nucleotide sequence ID" value="NZ_BAABFD010000008.1"/>
</dbReference>
<organism evidence="1 2">
    <name type="scientific">Nonomuraea ferruginea</name>
    <dbReference type="NCBI Taxonomy" id="46174"/>
    <lineage>
        <taxon>Bacteria</taxon>
        <taxon>Bacillati</taxon>
        <taxon>Actinomycetota</taxon>
        <taxon>Actinomycetes</taxon>
        <taxon>Streptosporangiales</taxon>
        <taxon>Streptosporangiaceae</taxon>
        <taxon>Nonomuraea</taxon>
    </lineage>
</organism>
<dbReference type="EMBL" id="JAPNUD010000074">
    <property type="protein sequence ID" value="MDA0643703.1"/>
    <property type="molecule type" value="Genomic_DNA"/>
</dbReference>
<comment type="caution">
    <text evidence="1">The sequence shown here is derived from an EMBL/GenBank/DDBJ whole genome shotgun (WGS) entry which is preliminary data.</text>
</comment>
<proteinExistence type="predicted"/>
<evidence type="ECO:0000313" key="1">
    <source>
        <dbReference type="EMBL" id="MDA0643703.1"/>
    </source>
</evidence>
<dbReference type="Proteomes" id="UP001212498">
    <property type="component" value="Unassembled WGS sequence"/>
</dbReference>
<gene>
    <name evidence="1" type="ORF">OUY24_24005</name>
</gene>
<accession>A0ABT4T2H8</accession>
<keyword evidence="2" id="KW-1185">Reference proteome</keyword>
<reference evidence="1 2" key="1">
    <citation type="submission" date="2022-11" db="EMBL/GenBank/DDBJ databases">
        <title>Nonomuraea corallina sp. nov., a new species of the genus Nonomuraea isolated from sea side sediment in Thai sea.</title>
        <authorList>
            <person name="Ngamcharungchit C."/>
            <person name="Matsumoto A."/>
            <person name="Suriyachadkun C."/>
            <person name="Panbangred W."/>
            <person name="Inahashi Y."/>
            <person name="Intra B."/>
        </authorList>
    </citation>
    <scope>NUCLEOTIDE SEQUENCE [LARGE SCALE GENOMIC DNA]</scope>
    <source>
        <strain evidence="1 2">DSM 43553</strain>
    </source>
</reference>
<sequence length="128" mass="12949">MGETVVPEPEEEWQEWQELPRGNLRAAAVKSLAVAVPAVTVPARVLAGLDWPPGAVVAACAGDLVGGAVLAGARGGGGGRGAGRALAGGRRLPGAARGEVLELAARAAPGLLEPFLIRRPGPRSQDHK</sequence>